<protein>
    <submittedName>
        <fullName evidence="3">Zinc finger CCCH domain-containing protein 48-like</fullName>
    </submittedName>
</protein>
<evidence type="ECO:0000313" key="3">
    <source>
        <dbReference type="EMBL" id="PNX84775.1"/>
    </source>
</evidence>
<sequence length="142" mass="15632">MAIKVSKWTRTNRGSIPTTCYYWLQGRCNRNPCRFLHREPSLRPSTVSHSVGNTVSCNGRKRCSSSDSENSLPKRKLKATVWNRNSGDSIGKIEEVVEAYQSSSPTVSTQVVEVDQSPSPTLSTKVVEIAESSSPTLSTPTI</sequence>
<reference evidence="3 4" key="1">
    <citation type="journal article" date="2014" name="Am. J. Bot.">
        <title>Genome assembly and annotation for red clover (Trifolium pratense; Fabaceae).</title>
        <authorList>
            <person name="Istvanek J."/>
            <person name="Jaros M."/>
            <person name="Krenek A."/>
            <person name="Repkova J."/>
        </authorList>
    </citation>
    <scope>NUCLEOTIDE SEQUENCE [LARGE SCALE GENOMIC DNA]</scope>
    <source>
        <strain evidence="4">cv. Tatra</strain>
        <tissue evidence="3">Young leaves</tissue>
    </source>
</reference>
<dbReference type="InterPro" id="IPR000571">
    <property type="entry name" value="Znf_CCCH"/>
</dbReference>
<feature type="domain" description="C3H1-type" evidence="2">
    <location>
        <begin position="14"/>
        <end position="40"/>
    </location>
</feature>
<evidence type="ECO:0000256" key="1">
    <source>
        <dbReference type="PROSITE-ProRule" id="PRU00723"/>
    </source>
</evidence>
<comment type="caution">
    <text evidence="3">The sequence shown here is derived from an EMBL/GenBank/DDBJ whole genome shotgun (WGS) entry which is preliminary data.</text>
</comment>
<accession>A0A2K3M1W1</accession>
<proteinExistence type="predicted"/>
<reference evidence="3 4" key="2">
    <citation type="journal article" date="2017" name="Front. Plant Sci.">
        <title>Gene Classification and Mining of Molecular Markers Useful in Red Clover (Trifolium pratense) Breeding.</title>
        <authorList>
            <person name="Istvanek J."/>
            <person name="Dluhosova J."/>
            <person name="Dluhos P."/>
            <person name="Patkova L."/>
            <person name="Nedelnik J."/>
            <person name="Repkova J."/>
        </authorList>
    </citation>
    <scope>NUCLEOTIDE SEQUENCE [LARGE SCALE GENOMIC DNA]</scope>
    <source>
        <strain evidence="4">cv. Tatra</strain>
        <tissue evidence="3">Young leaves</tissue>
    </source>
</reference>
<keyword evidence="1" id="KW-0863">Zinc-finger</keyword>
<keyword evidence="1" id="KW-0862">Zinc</keyword>
<dbReference type="AlphaFoldDB" id="A0A2K3M1W1"/>
<keyword evidence="1" id="KW-0479">Metal-binding</keyword>
<evidence type="ECO:0000313" key="4">
    <source>
        <dbReference type="Proteomes" id="UP000236291"/>
    </source>
</evidence>
<dbReference type="PROSITE" id="PS50103">
    <property type="entry name" value="ZF_C3H1"/>
    <property type="match status" value="1"/>
</dbReference>
<feature type="zinc finger region" description="C3H1-type" evidence="1">
    <location>
        <begin position="14"/>
        <end position="40"/>
    </location>
</feature>
<gene>
    <name evidence="3" type="ORF">L195_g040838</name>
</gene>
<dbReference type="Proteomes" id="UP000236291">
    <property type="component" value="Unassembled WGS sequence"/>
</dbReference>
<dbReference type="EMBL" id="ASHM01047181">
    <property type="protein sequence ID" value="PNX84775.1"/>
    <property type="molecule type" value="Genomic_DNA"/>
</dbReference>
<name>A0A2K3M1W1_TRIPR</name>
<organism evidence="3 4">
    <name type="scientific">Trifolium pratense</name>
    <name type="common">Red clover</name>
    <dbReference type="NCBI Taxonomy" id="57577"/>
    <lineage>
        <taxon>Eukaryota</taxon>
        <taxon>Viridiplantae</taxon>
        <taxon>Streptophyta</taxon>
        <taxon>Embryophyta</taxon>
        <taxon>Tracheophyta</taxon>
        <taxon>Spermatophyta</taxon>
        <taxon>Magnoliopsida</taxon>
        <taxon>eudicotyledons</taxon>
        <taxon>Gunneridae</taxon>
        <taxon>Pentapetalae</taxon>
        <taxon>rosids</taxon>
        <taxon>fabids</taxon>
        <taxon>Fabales</taxon>
        <taxon>Fabaceae</taxon>
        <taxon>Papilionoideae</taxon>
        <taxon>50 kb inversion clade</taxon>
        <taxon>NPAAA clade</taxon>
        <taxon>Hologalegina</taxon>
        <taxon>IRL clade</taxon>
        <taxon>Trifolieae</taxon>
        <taxon>Trifolium</taxon>
    </lineage>
</organism>
<evidence type="ECO:0000259" key="2">
    <source>
        <dbReference type="PROSITE" id="PS50103"/>
    </source>
</evidence>
<dbReference type="GO" id="GO:0008270">
    <property type="term" value="F:zinc ion binding"/>
    <property type="evidence" value="ECO:0007669"/>
    <property type="project" value="UniProtKB-KW"/>
</dbReference>
<dbReference type="Gene3D" id="3.30.1370.210">
    <property type="match status" value="1"/>
</dbReference>